<feature type="region of interest" description="Disordered" evidence="1">
    <location>
        <begin position="188"/>
        <end position="216"/>
    </location>
</feature>
<protein>
    <recommendedName>
        <fullName evidence="4">BTB domain-containing protein</fullName>
    </recommendedName>
</protein>
<accession>M2NAM6</accession>
<name>M2NAM6_BAUPA</name>
<dbReference type="SUPFAM" id="SSF54695">
    <property type="entry name" value="POZ domain"/>
    <property type="match status" value="1"/>
</dbReference>
<dbReference type="EMBL" id="KB445550">
    <property type="protein sequence ID" value="EMD01284.1"/>
    <property type="molecule type" value="Genomic_DNA"/>
</dbReference>
<reference evidence="2 3" key="1">
    <citation type="journal article" date="2012" name="PLoS Pathog.">
        <title>Diverse lifestyles and strategies of plant pathogenesis encoded in the genomes of eighteen Dothideomycetes fungi.</title>
        <authorList>
            <person name="Ohm R.A."/>
            <person name="Feau N."/>
            <person name="Henrissat B."/>
            <person name="Schoch C.L."/>
            <person name="Horwitz B.A."/>
            <person name="Barry K.W."/>
            <person name="Condon B.J."/>
            <person name="Copeland A.C."/>
            <person name="Dhillon B."/>
            <person name="Glaser F."/>
            <person name="Hesse C.N."/>
            <person name="Kosti I."/>
            <person name="LaButti K."/>
            <person name="Lindquist E.A."/>
            <person name="Lucas S."/>
            <person name="Salamov A.A."/>
            <person name="Bradshaw R.E."/>
            <person name="Ciuffetti L."/>
            <person name="Hamelin R.C."/>
            <person name="Kema G.H.J."/>
            <person name="Lawrence C."/>
            <person name="Scott J.A."/>
            <person name="Spatafora J.W."/>
            <person name="Turgeon B.G."/>
            <person name="de Wit P.J.G.M."/>
            <person name="Zhong S."/>
            <person name="Goodwin S.B."/>
            <person name="Grigoriev I.V."/>
        </authorList>
    </citation>
    <scope>NUCLEOTIDE SEQUENCE [LARGE SCALE GENOMIC DNA]</scope>
    <source>
        <strain evidence="2 3">UAMH 10762</strain>
    </source>
</reference>
<dbReference type="Proteomes" id="UP000011761">
    <property type="component" value="Unassembled WGS sequence"/>
</dbReference>
<feature type="compositionally biased region" description="Basic and acidic residues" evidence="1">
    <location>
        <begin position="205"/>
        <end position="216"/>
    </location>
</feature>
<dbReference type="OrthoDB" id="10250354at2759"/>
<dbReference type="RefSeq" id="XP_007672468.1">
    <property type="nucleotide sequence ID" value="XM_007674278.1"/>
</dbReference>
<dbReference type="InterPro" id="IPR011333">
    <property type="entry name" value="SKP1/BTB/POZ_sf"/>
</dbReference>
<organism evidence="2 3">
    <name type="scientific">Baudoinia panamericana (strain UAMH 10762)</name>
    <name type="common">Angels' share fungus</name>
    <name type="synonym">Baudoinia compniacensis (strain UAMH 10762)</name>
    <dbReference type="NCBI Taxonomy" id="717646"/>
    <lineage>
        <taxon>Eukaryota</taxon>
        <taxon>Fungi</taxon>
        <taxon>Dikarya</taxon>
        <taxon>Ascomycota</taxon>
        <taxon>Pezizomycotina</taxon>
        <taxon>Dothideomycetes</taxon>
        <taxon>Dothideomycetidae</taxon>
        <taxon>Mycosphaerellales</taxon>
        <taxon>Teratosphaeriaceae</taxon>
        <taxon>Baudoinia</taxon>
    </lineage>
</organism>
<gene>
    <name evidence="2" type="ORF">BAUCODRAFT_567266</name>
</gene>
<dbReference type="CDD" id="cd18186">
    <property type="entry name" value="BTB_POZ_ZBTB_KLHL-like"/>
    <property type="match status" value="1"/>
</dbReference>
<keyword evidence="3" id="KW-1185">Reference proteome</keyword>
<dbReference type="eggNOG" id="ENOG502T1KQ">
    <property type="taxonomic scope" value="Eukaryota"/>
</dbReference>
<evidence type="ECO:0000313" key="3">
    <source>
        <dbReference type="Proteomes" id="UP000011761"/>
    </source>
</evidence>
<feature type="region of interest" description="Disordered" evidence="1">
    <location>
        <begin position="1"/>
        <end position="39"/>
    </location>
</feature>
<feature type="compositionally biased region" description="Polar residues" evidence="1">
    <location>
        <begin position="188"/>
        <end position="200"/>
    </location>
</feature>
<dbReference type="KEGG" id="bcom:BAUCODRAFT_567266"/>
<feature type="compositionally biased region" description="Basic and acidic residues" evidence="1">
    <location>
        <begin position="1"/>
        <end position="20"/>
    </location>
</feature>
<dbReference type="PANTHER" id="PTHR47843">
    <property type="entry name" value="BTB DOMAIN-CONTAINING PROTEIN-RELATED"/>
    <property type="match status" value="1"/>
</dbReference>
<dbReference type="GeneID" id="19115570"/>
<evidence type="ECO:0000313" key="2">
    <source>
        <dbReference type="EMBL" id="EMD01284.1"/>
    </source>
</evidence>
<dbReference type="HOGENOM" id="CLU_1277415_0_0_1"/>
<evidence type="ECO:0000256" key="1">
    <source>
        <dbReference type="SAM" id="MobiDB-lite"/>
    </source>
</evidence>
<dbReference type="PANTHER" id="PTHR47843:SF2">
    <property type="entry name" value="BTB DOMAIN-CONTAINING PROTEIN"/>
    <property type="match status" value="1"/>
</dbReference>
<proteinExistence type="predicted"/>
<sequence>MHYCARPDHRLVRHNNQREHGNRRRAERSSQQPSNEKRQTFHIHSKLISSHSPFFAAASDSSDWKEGFQRSDKLPDDSPEAMQAYVEGLYTDRFCCMSDMGKTRQDRGCLHHGGSILQDWVKKSSSNGLIVGIAYASTPANSPLRRLLVDMYAAEVIHDLFANATSDSYPPDFLLDLIRKLLPGDTETANANQGIPGSTRTYHHHSADEVRGGQAG</sequence>
<dbReference type="AlphaFoldDB" id="M2NAM6"/>
<evidence type="ECO:0008006" key="4">
    <source>
        <dbReference type="Google" id="ProtNLM"/>
    </source>
</evidence>
<dbReference type="Gene3D" id="3.30.710.10">
    <property type="entry name" value="Potassium Channel Kv1.1, Chain A"/>
    <property type="match status" value="1"/>
</dbReference>